<evidence type="ECO:0000313" key="14">
    <source>
        <dbReference type="EMBL" id="WVZ72691.1"/>
    </source>
</evidence>
<feature type="domain" description="RDRP helical" evidence="12">
    <location>
        <begin position="242"/>
        <end position="312"/>
    </location>
</feature>
<comment type="catalytic activity">
    <reaction evidence="7 9">
        <text>RNA(n) + a ribonucleoside 5'-triphosphate = RNA(n+1) + diphosphate</text>
        <dbReference type="Rhea" id="RHEA:21248"/>
        <dbReference type="Rhea" id="RHEA-COMP:14527"/>
        <dbReference type="Rhea" id="RHEA-COMP:17342"/>
        <dbReference type="ChEBI" id="CHEBI:33019"/>
        <dbReference type="ChEBI" id="CHEBI:61557"/>
        <dbReference type="ChEBI" id="CHEBI:140395"/>
        <dbReference type="EC" id="2.7.7.48"/>
    </reaction>
</comment>
<evidence type="ECO:0000256" key="9">
    <source>
        <dbReference type="RuleBase" id="RU363098"/>
    </source>
</evidence>
<dbReference type="AlphaFoldDB" id="A0AAQ3TGK2"/>
<dbReference type="Proteomes" id="UP001341281">
    <property type="component" value="Chromosome 04"/>
</dbReference>
<keyword evidence="4 9" id="KW-0548">Nucleotidyltransferase</keyword>
<dbReference type="EC" id="2.7.7.48" evidence="9"/>
<dbReference type="GO" id="GO:0003723">
    <property type="term" value="F:RNA binding"/>
    <property type="evidence" value="ECO:0007669"/>
    <property type="project" value="UniProtKB-KW"/>
</dbReference>
<evidence type="ECO:0000256" key="4">
    <source>
        <dbReference type="ARBA" id="ARBA00022695"/>
    </source>
</evidence>
<dbReference type="Pfam" id="PF05183">
    <property type="entry name" value="RdRP"/>
    <property type="match status" value="1"/>
</dbReference>
<dbReference type="Pfam" id="PF26253">
    <property type="entry name" value="RdRP_head"/>
    <property type="match status" value="1"/>
</dbReference>
<evidence type="ECO:0000313" key="15">
    <source>
        <dbReference type="Proteomes" id="UP001341281"/>
    </source>
</evidence>
<dbReference type="InterPro" id="IPR058751">
    <property type="entry name" value="RDRP_helical"/>
</dbReference>
<feature type="domain" description="RDRP3-5 N-terminal" evidence="11">
    <location>
        <begin position="10"/>
        <end position="78"/>
    </location>
</feature>
<evidence type="ECO:0000256" key="2">
    <source>
        <dbReference type="ARBA" id="ARBA00022484"/>
    </source>
</evidence>
<name>A0AAQ3TGK2_PASNO</name>
<dbReference type="Pfam" id="PF26252">
    <property type="entry name" value="RdRP_helical"/>
    <property type="match status" value="1"/>
</dbReference>
<keyword evidence="15" id="KW-1185">Reference proteome</keyword>
<proteinExistence type="inferred from homology"/>
<keyword evidence="3 9" id="KW-0808">Transferase</keyword>
<dbReference type="InterPro" id="IPR058752">
    <property type="entry name" value="RDRP_C_head"/>
</dbReference>
<feature type="domain" description="RDRP C-terminal head" evidence="13">
    <location>
        <begin position="966"/>
        <end position="1072"/>
    </location>
</feature>
<evidence type="ECO:0000256" key="7">
    <source>
        <dbReference type="ARBA" id="ARBA00048744"/>
    </source>
</evidence>
<evidence type="ECO:0000259" key="10">
    <source>
        <dbReference type="Pfam" id="PF05183"/>
    </source>
</evidence>
<feature type="domain" description="RDRP core" evidence="10">
    <location>
        <begin position="333"/>
        <end position="930"/>
    </location>
</feature>
<evidence type="ECO:0000256" key="5">
    <source>
        <dbReference type="ARBA" id="ARBA00022884"/>
    </source>
</evidence>
<dbReference type="InterPro" id="IPR057596">
    <property type="entry name" value="RDRP_core"/>
</dbReference>
<gene>
    <name evidence="14" type="ORF">U9M48_021110</name>
</gene>
<evidence type="ECO:0000256" key="3">
    <source>
        <dbReference type="ARBA" id="ARBA00022679"/>
    </source>
</evidence>
<dbReference type="InterPro" id="IPR007855">
    <property type="entry name" value="RDRP"/>
</dbReference>
<dbReference type="GO" id="GO:0003968">
    <property type="term" value="F:RNA-directed RNA polymerase activity"/>
    <property type="evidence" value="ECO:0007669"/>
    <property type="project" value="UniProtKB-KW"/>
</dbReference>
<organism evidence="14 15">
    <name type="scientific">Paspalum notatum var. saurae</name>
    <dbReference type="NCBI Taxonomy" id="547442"/>
    <lineage>
        <taxon>Eukaryota</taxon>
        <taxon>Viridiplantae</taxon>
        <taxon>Streptophyta</taxon>
        <taxon>Embryophyta</taxon>
        <taxon>Tracheophyta</taxon>
        <taxon>Spermatophyta</taxon>
        <taxon>Magnoliopsida</taxon>
        <taxon>Liliopsida</taxon>
        <taxon>Poales</taxon>
        <taxon>Poaceae</taxon>
        <taxon>PACMAD clade</taxon>
        <taxon>Panicoideae</taxon>
        <taxon>Andropogonodae</taxon>
        <taxon>Paspaleae</taxon>
        <taxon>Paspalinae</taxon>
        <taxon>Paspalum</taxon>
    </lineage>
</organism>
<evidence type="ECO:0000256" key="1">
    <source>
        <dbReference type="ARBA" id="ARBA00005762"/>
    </source>
</evidence>
<dbReference type="Pfam" id="PF26249">
    <property type="entry name" value="4HB_RdRP3_N"/>
    <property type="match status" value="1"/>
</dbReference>
<dbReference type="EMBL" id="CP144748">
    <property type="protein sequence ID" value="WVZ72691.1"/>
    <property type="molecule type" value="Genomic_DNA"/>
</dbReference>
<keyword evidence="6 9" id="KW-0943">RNA-mediated gene silencing</keyword>
<reference evidence="14 15" key="1">
    <citation type="submission" date="2024-02" db="EMBL/GenBank/DDBJ databases">
        <title>High-quality chromosome-scale genome assembly of Pensacola bahiagrass (Paspalum notatum Flugge var. saurae).</title>
        <authorList>
            <person name="Vega J.M."/>
            <person name="Podio M."/>
            <person name="Orjuela J."/>
            <person name="Siena L.A."/>
            <person name="Pessino S.C."/>
            <person name="Combes M.C."/>
            <person name="Mariac C."/>
            <person name="Albertini E."/>
            <person name="Pupilli F."/>
            <person name="Ortiz J.P.A."/>
            <person name="Leblanc O."/>
        </authorList>
    </citation>
    <scope>NUCLEOTIDE SEQUENCE [LARGE SCALE GENOMIC DNA]</scope>
    <source>
        <strain evidence="14">R1</strain>
        <tissue evidence="14">Leaf</tissue>
    </source>
</reference>
<keyword evidence="2 9" id="KW-0696">RNA-directed RNA polymerase</keyword>
<evidence type="ECO:0000259" key="13">
    <source>
        <dbReference type="Pfam" id="PF26253"/>
    </source>
</evidence>
<comment type="function">
    <text evidence="8 9">Probably involved in the RNA silencing pathway and required for the generation of small interfering RNAs (siRNAs).</text>
</comment>
<dbReference type="PANTHER" id="PTHR23079">
    <property type="entry name" value="RNA-DEPENDENT RNA POLYMERASE"/>
    <property type="match status" value="1"/>
</dbReference>
<sequence length="1085" mass="122496">MQPSSSGGWPAELARLEAEVGQAADPVARARLAGLGEPSASRVLRRIWESRRGVQRLSPYIMRMAEKEAMQRNAEGIPTACSAAHIRASTQEDSVPGPFYQDNAPDGQMAFGGSNLARIEPVSPVHRHIPSRLPCHESPVRTDACIVPDIVEMEVDSPLGSNSPGLQNHSPFSGIFSPRANSGAGCLERHMSDSPPRALTPSPVREITKHIQQMDGPSGRVGVSRPTCVEARNALRATTASPQMLALGELEFVRALIHLASSYSKKIEEVLDDVNYIRNLKLLPMDVFESEIWNKFGNKYAPATDRRKNLDWDPNKTRLYHCIVEKRGDSIATVFKGPYVENTRNYLQKIVGDDNVLIVKFADIPDLINNTDRFSIYCQYYSQVANDVHKDGGKEEKQKEENKRQKNKKVSSSVRCYFIRMESKWERDYPYKLAGYTIGQARRLFMHINNAPTVAKYLSRFALILSKTITLDVDLSKDEYGNIIFQDGEPDGEPLILTDGTGLISVDLATKCPIGDGITSKGHQHLTNDHPLLMQFRMFHNGSAVKGTLLVDKRLPSETIHIRPSMIKIHGDENSVGEESFNSLEIITTSNRPKRGYTSKFLIALLHHGRVPAEYFLKLLRNVLEDVNKARHKPRNSLEVAFNHADLDDSMSARMILSGIQPEDEAYLQSQLALMTKEERKGLKQGRIPIDECYNLMGTTDPTGSLKQDQVCVILDNGQLSGKILVYKHPGLHFGDIHVLTATYIDGLEKIVGNSKYAIFFPACGPRSLADEIANSDYDGDVYWVSRNPQREEPWIGRIKLKKTEQNKPQDYSESELESQLFCEFLKARFTPSHVMGTAANCWLALMDRFLTEDISKSEREDVRMKMLDLVDIYYLAVDAPKQGDKVISNPGLVTIPKKLMVAKYPHFMELGSERSYHSTSLLGKIYDEVTLQESETDPSINIVPLSCFMKEEVSEYYKRHWTDLYREYLRESSKLCNLEDKAEINAGFRELYQDYKRMLYKAEEFEHSTREPFDLFKEACAVYQVVYEHVMAQPEKKVSKCGFAWKVAGRALCQLYTLKNPGETALCSFSVLEAAFNKRRIASD</sequence>
<protein>
    <recommendedName>
        <fullName evidence="9">RNA-dependent RNA polymerase</fullName>
        <ecNumber evidence="9">2.7.7.48</ecNumber>
    </recommendedName>
</protein>
<evidence type="ECO:0000256" key="8">
    <source>
        <dbReference type="ARBA" id="ARBA00093763"/>
    </source>
</evidence>
<evidence type="ECO:0000259" key="11">
    <source>
        <dbReference type="Pfam" id="PF26249"/>
    </source>
</evidence>
<dbReference type="InterPro" id="IPR058697">
    <property type="entry name" value="RDRP3-5_N"/>
</dbReference>
<dbReference type="GO" id="GO:0031380">
    <property type="term" value="C:nuclear RNA-directed RNA polymerase complex"/>
    <property type="evidence" value="ECO:0007669"/>
    <property type="project" value="TreeGrafter"/>
</dbReference>
<keyword evidence="5 9" id="KW-0694">RNA-binding</keyword>
<comment type="similarity">
    <text evidence="1 9">Belongs to the RdRP family.</text>
</comment>
<evidence type="ECO:0000259" key="12">
    <source>
        <dbReference type="Pfam" id="PF26252"/>
    </source>
</evidence>
<dbReference type="GO" id="GO:0030422">
    <property type="term" value="P:siRNA processing"/>
    <property type="evidence" value="ECO:0007669"/>
    <property type="project" value="TreeGrafter"/>
</dbReference>
<evidence type="ECO:0000256" key="6">
    <source>
        <dbReference type="ARBA" id="ARBA00023158"/>
    </source>
</evidence>
<dbReference type="PANTHER" id="PTHR23079:SF55">
    <property type="entry name" value="RNA-DIRECTED RNA POLYMERASE"/>
    <property type="match status" value="1"/>
</dbReference>
<accession>A0AAQ3TGK2</accession>